<comment type="caution">
    <text evidence="1">The sequence shown here is derived from an EMBL/GenBank/DDBJ whole genome shotgun (WGS) entry which is preliminary data.</text>
</comment>
<organism evidence="1 2">
    <name type="scientific">Streptomyces dysideae</name>
    <dbReference type="NCBI Taxonomy" id="909626"/>
    <lineage>
        <taxon>Bacteria</taxon>
        <taxon>Bacillati</taxon>
        <taxon>Actinomycetota</taxon>
        <taxon>Actinomycetes</taxon>
        <taxon>Kitasatosporales</taxon>
        <taxon>Streptomycetaceae</taxon>
        <taxon>Streptomyces</taxon>
    </lineage>
</organism>
<name>A0A101USD1_9ACTN</name>
<dbReference type="InterPro" id="IPR015813">
    <property type="entry name" value="Pyrv/PenolPyrv_kinase-like_dom"/>
</dbReference>
<protein>
    <recommendedName>
        <fullName evidence="3">HpcH/HpaI aldolase/citrate lyase domain-containing protein</fullName>
    </recommendedName>
</protein>
<proteinExistence type="predicted"/>
<keyword evidence="2" id="KW-1185">Reference proteome</keyword>
<gene>
    <name evidence="1" type="ORF">AQJ91_38270</name>
</gene>
<dbReference type="EMBL" id="LMXB01000097">
    <property type="protein sequence ID" value="KUO15973.1"/>
    <property type="molecule type" value="Genomic_DNA"/>
</dbReference>
<dbReference type="InterPro" id="IPR040442">
    <property type="entry name" value="Pyrv_kinase-like_dom_sf"/>
</dbReference>
<dbReference type="STRING" id="909626.AQJ91_38270"/>
<evidence type="ECO:0000313" key="1">
    <source>
        <dbReference type="EMBL" id="KUO15973.1"/>
    </source>
</evidence>
<dbReference type="Gene3D" id="3.20.20.60">
    <property type="entry name" value="Phosphoenolpyruvate-binding domains"/>
    <property type="match status" value="1"/>
</dbReference>
<accession>A0A101USD1</accession>
<reference evidence="1 2" key="1">
    <citation type="submission" date="2015-10" db="EMBL/GenBank/DDBJ databases">
        <title>Draft genome sequence of Streptomyces sp. RV15, isolated from a marine sponge.</title>
        <authorList>
            <person name="Ruckert C."/>
            <person name="Abdelmohsen U.R."/>
            <person name="Winkler A."/>
            <person name="Hentschel U."/>
            <person name="Kalinowski J."/>
            <person name="Kampfer P."/>
            <person name="Glaeser S."/>
        </authorList>
    </citation>
    <scope>NUCLEOTIDE SEQUENCE [LARGE SCALE GENOMIC DNA]</scope>
    <source>
        <strain evidence="1 2">RV15</strain>
    </source>
</reference>
<dbReference type="GO" id="GO:0003824">
    <property type="term" value="F:catalytic activity"/>
    <property type="evidence" value="ECO:0007669"/>
    <property type="project" value="InterPro"/>
</dbReference>
<dbReference type="SUPFAM" id="SSF51621">
    <property type="entry name" value="Phosphoenolpyruvate/pyruvate domain"/>
    <property type="match status" value="1"/>
</dbReference>
<evidence type="ECO:0000313" key="2">
    <source>
        <dbReference type="Proteomes" id="UP000053260"/>
    </source>
</evidence>
<sequence>MITATPVQHVTPSTHAGHTMPGIASSSAAACLQPAAARDPDVLTVDVAHARLLGFTAKLCIHPAQLPAVADGFDPSAQELRWARAVLDAAGRASRRVRTADVLLDPTRRCRCLAAASPVGAVGIP</sequence>
<evidence type="ECO:0008006" key="3">
    <source>
        <dbReference type="Google" id="ProtNLM"/>
    </source>
</evidence>
<dbReference type="AlphaFoldDB" id="A0A101USD1"/>
<dbReference type="Proteomes" id="UP000053260">
    <property type="component" value="Unassembled WGS sequence"/>
</dbReference>